<dbReference type="Gene3D" id="3.30.1460.30">
    <property type="entry name" value="YgaC/TfoX-N like chaperone"/>
    <property type="match status" value="1"/>
</dbReference>
<evidence type="ECO:0000313" key="4">
    <source>
        <dbReference type="Proteomes" id="UP000249061"/>
    </source>
</evidence>
<name>A0A2W5TKY6_9BACT</name>
<evidence type="ECO:0000259" key="2">
    <source>
        <dbReference type="Pfam" id="PF04993"/>
    </source>
</evidence>
<dbReference type="Pfam" id="PF04993">
    <property type="entry name" value="TfoX_N"/>
    <property type="match status" value="1"/>
</dbReference>
<dbReference type="AlphaFoldDB" id="A0A2W5TKY6"/>
<reference evidence="3 4" key="1">
    <citation type="submission" date="2017-08" db="EMBL/GenBank/DDBJ databases">
        <title>Infants hospitalized years apart are colonized by the same room-sourced microbial strains.</title>
        <authorList>
            <person name="Brooks B."/>
            <person name="Olm M.R."/>
            <person name="Firek B.A."/>
            <person name="Baker R."/>
            <person name="Thomas B.C."/>
            <person name="Morowitz M.J."/>
            <person name="Banfield J.F."/>
        </authorList>
    </citation>
    <scope>NUCLEOTIDE SEQUENCE [LARGE SCALE GENOMIC DNA]</scope>
    <source>
        <strain evidence="3">S2_003_000_R2_14</strain>
    </source>
</reference>
<evidence type="ECO:0000313" key="3">
    <source>
        <dbReference type="EMBL" id="PZR11945.1"/>
    </source>
</evidence>
<comment type="caution">
    <text evidence="3">The sequence shown here is derived from an EMBL/GenBank/DDBJ whole genome shotgun (WGS) entry which is preliminary data.</text>
</comment>
<gene>
    <name evidence="3" type="ORF">DI536_16600</name>
</gene>
<feature type="region of interest" description="Disordered" evidence="1">
    <location>
        <begin position="105"/>
        <end position="136"/>
    </location>
</feature>
<dbReference type="SUPFAM" id="SSF159894">
    <property type="entry name" value="YgaC/TfoX-N like"/>
    <property type="match status" value="1"/>
</dbReference>
<dbReference type="Proteomes" id="UP000249061">
    <property type="component" value="Unassembled WGS sequence"/>
</dbReference>
<protein>
    <recommendedName>
        <fullName evidence="2">TfoX N-terminal domain-containing protein</fullName>
    </recommendedName>
</protein>
<feature type="compositionally biased region" description="Basic residues" evidence="1">
    <location>
        <begin position="111"/>
        <end position="120"/>
    </location>
</feature>
<dbReference type="EMBL" id="QFQP01000013">
    <property type="protein sequence ID" value="PZR11945.1"/>
    <property type="molecule type" value="Genomic_DNA"/>
</dbReference>
<organism evidence="3 4">
    <name type="scientific">Archangium gephyra</name>
    <dbReference type="NCBI Taxonomy" id="48"/>
    <lineage>
        <taxon>Bacteria</taxon>
        <taxon>Pseudomonadati</taxon>
        <taxon>Myxococcota</taxon>
        <taxon>Myxococcia</taxon>
        <taxon>Myxococcales</taxon>
        <taxon>Cystobacterineae</taxon>
        <taxon>Archangiaceae</taxon>
        <taxon>Archangium</taxon>
    </lineage>
</organism>
<accession>A0A2W5TKY6</accession>
<feature type="domain" description="TfoX N-terminal" evidence="2">
    <location>
        <begin position="15"/>
        <end position="106"/>
    </location>
</feature>
<proteinExistence type="predicted"/>
<dbReference type="InterPro" id="IPR007076">
    <property type="entry name" value="TfoX_N"/>
</dbReference>
<sequence length="136" mass="15381">MSTLNAHLKDLIAELSAELPEVSEKRMFGSDAFFANEIIYCIVWDGRVVLKFRDETKFAQARALEGAANFDPMQRGDTMTSWAVMPEDLVDSPDELRPWVEFAHRDAMTAPKKKKKKPAKTAKPSPAGTKKRRAQR</sequence>
<evidence type="ECO:0000256" key="1">
    <source>
        <dbReference type="SAM" id="MobiDB-lite"/>
    </source>
</evidence>